<feature type="domain" description="Signal transduction histidine kinase subgroup 3 dimerisation and phosphoacceptor" evidence="12">
    <location>
        <begin position="226"/>
        <end position="292"/>
    </location>
</feature>
<keyword evidence="7" id="KW-0067">ATP-binding</keyword>
<dbReference type="GO" id="GO:0000155">
    <property type="term" value="F:phosphorelay sensor kinase activity"/>
    <property type="evidence" value="ECO:0007669"/>
    <property type="project" value="InterPro"/>
</dbReference>
<keyword evidence="5" id="KW-0547">Nucleotide-binding</keyword>
<reference evidence="13 14" key="1">
    <citation type="submission" date="2019-10" db="EMBL/GenBank/DDBJ databases">
        <title>Whole genome shotgun sequence of Acrocarpospora corrugata NBRC 13972.</title>
        <authorList>
            <person name="Ichikawa N."/>
            <person name="Kimura A."/>
            <person name="Kitahashi Y."/>
            <person name="Komaki H."/>
            <person name="Oguchi A."/>
        </authorList>
    </citation>
    <scope>NUCLEOTIDE SEQUENCE [LARGE SCALE GENOMIC DNA]</scope>
    <source>
        <strain evidence="13 14">NBRC 13972</strain>
    </source>
</reference>
<feature type="transmembrane region" description="Helical" evidence="10">
    <location>
        <begin position="157"/>
        <end position="173"/>
    </location>
</feature>
<feature type="transmembrane region" description="Helical" evidence="10">
    <location>
        <begin position="99"/>
        <end position="117"/>
    </location>
</feature>
<dbReference type="Gene3D" id="3.30.565.10">
    <property type="entry name" value="Histidine kinase-like ATPase, C-terminal domain"/>
    <property type="match status" value="1"/>
</dbReference>
<dbReference type="SUPFAM" id="SSF55874">
    <property type="entry name" value="ATPase domain of HSP90 chaperone/DNA topoisomerase II/histidine kinase"/>
    <property type="match status" value="1"/>
</dbReference>
<feature type="region of interest" description="Disordered" evidence="9">
    <location>
        <begin position="381"/>
        <end position="404"/>
    </location>
</feature>
<evidence type="ECO:0000256" key="7">
    <source>
        <dbReference type="ARBA" id="ARBA00022840"/>
    </source>
</evidence>
<dbReference type="EC" id="2.7.13.3" evidence="2"/>
<comment type="catalytic activity">
    <reaction evidence="1">
        <text>ATP + protein L-histidine = ADP + protein N-phospho-L-histidine.</text>
        <dbReference type="EC" id="2.7.13.3"/>
    </reaction>
</comment>
<dbReference type="GO" id="GO:0005524">
    <property type="term" value="F:ATP binding"/>
    <property type="evidence" value="ECO:0007669"/>
    <property type="project" value="UniProtKB-KW"/>
</dbReference>
<evidence type="ECO:0000256" key="10">
    <source>
        <dbReference type="SAM" id="Phobius"/>
    </source>
</evidence>
<keyword evidence="4" id="KW-0808">Transferase</keyword>
<evidence type="ECO:0000256" key="3">
    <source>
        <dbReference type="ARBA" id="ARBA00022553"/>
    </source>
</evidence>
<keyword evidence="6" id="KW-0418">Kinase</keyword>
<evidence type="ECO:0000256" key="6">
    <source>
        <dbReference type="ARBA" id="ARBA00022777"/>
    </source>
</evidence>
<feature type="transmembrane region" description="Helical" evidence="10">
    <location>
        <begin position="129"/>
        <end position="150"/>
    </location>
</feature>
<evidence type="ECO:0000313" key="14">
    <source>
        <dbReference type="Proteomes" id="UP000334990"/>
    </source>
</evidence>
<keyword evidence="3" id="KW-0597">Phosphoprotein</keyword>
<protein>
    <recommendedName>
        <fullName evidence="2">histidine kinase</fullName>
        <ecNumber evidence="2">2.7.13.3</ecNumber>
    </recommendedName>
</protein>
<proteinExistence type="predicted"/>
<dbReference type="InterPro" id="IPR011712">
    <property type="entry name" value="Sig_transdc_His_kin_sub3_dim/P"/>
</dbReference>
<keyword evidence="8" id="KW-0902">Two-component regulatory system</keyword>
<evidence type="ECO:0000259" key="12">
    <source>
        <dbReference type="Pfam" id="PF07730"/>
    </source>
</evidence>
<dbReference type="Gene3D" id="1.20.5.1930">
    <property type="match status" value="1"/>
</dbReference>
<dbReference type="PANTHER" id="PTHR24421:SF10">
    <property type="entry name" value="NITRATE_NITRITE SENSOR PROTEIN NARQ"/>
    <property type="match status" value="1"/>
</dbReference>
<evidence type="ECO:0000256" key="9">
    <source>
        <dbReference type="SAM" id="MobiDB-lite"/>
    </source>
</evidence>
<keyword evidence="10" id="KW-0812">Transmembrane</keyword>
<feature type="transmembrane region" description="Helical" evidence="10">
    <location>
        <begin position="68"/>
        <end position="87"/>
    </location>
</feature>
<dbReference type="PANTHER" id="PTHR24421">
    <property type="entry name" value="NITRATE/NITRITE SENSOR PROTEIN NARX-RELATED"/>
    <property type="match status" value="1"/>
</dbReference>
<evidence type="ECO:0000256" key="1">
    <source>
        <dbReference type="ARBA" id="ARBA00000085"/>
    </source>
</evidence>
<keyword evidence="10" id="KW-0472">Membrane</keyword>
<evidence type="ECO:0000256" key="8">
    <source>
        <dbReference type="ARBA" id="ARBA00023012"/>
    </source>
</evidence>
<dbReference type="GO" id="GO:0016020">
    <property type="term" value="C:membrane"/>
    <property type="evidence" value="ECO:0007669"/>
    <property type="project" value="InterPro"/>
</dbReference>
<comment type="caution">
    <text evidence="13">The sequence shown here is derived from an EMBL/GenBank/DDBJ whole genome shotgun (WGS) entry which is preliminary data.</text>
</comment>
<keyword evidence="10" id="KW-1133">Transmembrane helix</keyword>
<name>A0A5M3W1V7_9ACTN</name>
<evidence type="ECO:0000256" key="4">
    <source>
        <dbReference type="ARBA" id="ARBA00022679"/>
    </source>
</evidence>
<gene>
    <name evidence="13" type="ORF">Acor_31750</name>
</gene>
<evidence type="ECO:0000313" key="13">
    <source>
        <dbReference type="EMBL" id="GES01111.1"/>
    </source>
</evidence>
<evidence type="ECO:0000256" key="2">
    <source>
        <dbReference type="ARBA" id="ARBA00012438"/>
    </source>
</evidence>
<dbReference type="Proteomes" id="UP000334990">
    <property type="component" value="Unassembled WGS sequence"/>
</dbReference>
<dbReference type="InterPro" id="IPR050482">
    <property type="entry name" value="Sensor_HK_TwoCompSys"/>
</dbReference>
<dbReference type="InterPro" id="IPR036890">
    <property type="entry name" value="HATPase_C_sf"/>
</dbReference>
<dbReference type="AlphaFoldDB" id="A0A5M3W1V7"/>
<dbReference type="GO" id="GO:0046983">
    <property type="term" value="F:protein dimerization activity"/>
    <property type="evidence" value="ECO:0007669"/>
    <property type="project" value="InterPro"/>
</dbReference>
<dbReference type="Pfam" id="PF02518">
    <property type="entry name" value="HATPase_c"/>
    <property type="match status" value="1"/>
</dbReference>
<evidence type="ECO:0000256" key="5">
    <source>
        <dbReference type="ARBA" id="ARBA00022741"/>
    </source>
</evidence>
<organism evidence="13 14">
    <name type="scientific">Acrocarpospora corrugata</name>
    <dbReference type="NCBI Taxonomy" id="35763"/>
    <lineage>
        <taxon>Bacteria</taxon>
        <taxon>Bacillati</taxon>
        <taxon>Actinomycetota</taxon>
        <taxon>Actinomycetes</taxon>
        <taxon>Streptosporangiales</taxon>
        <taxon>Streptosporangiaceae</taxon>
        <taxon>Acrocarpospora</taxon>
    </lineage>
</organism>
<dbReference type="Pfam" id="PF07730">
    <property type="entry name" value="HisKA_3"/>
    <property type="match status" value="1"/>
</dbReference>
<evidence type="ECO:0000259" key="11">
    <source>
        <dbReference type="Pfam" id="PF02518"/>
    </source>
</evidence>
<dbReference type="EMBL" id="BLAD01000048">
    <property type="protein sequence ID" value="GES01111.1"/>
    <property type="molecule type" value="Genomic_DNA"/>
</dbReference>
<feature type="transmembrane region" description="Helical" evidence="10">
    <location>
        <begin position="185"/>
        <end position="203"/>
    </location>
</feature>
<feature type="domain" description="Histidine kinase/HSP90-like ATPase" evidence="11">
    <location>
        <begin position="343"/>
        <end position="438"/>
    </location>
</feature>
<accession>A0A5M3W1V7</accession>
<sequence>MLSPRGALLVVLSPPGCPPTGALASGVPSFRVPLTPGGLLPVEEVSVGGGVYAAGVAWIERIFEPDYLLARLAILLAALVGDLLWLVPGVTARDWVQALAALVLSGLCRWSPLSALLVQSGLLLVADQYGFAVAPVLKVLACVLLFELAVRVSGRQVAVGAVVLGAVVCFNLLDKLPATIGAAGFRMVIMVGLPLLLGGYVRLERDAARRERDSAAGRIAAARAAERTAIARELHDLVAHHVSSMVLRVGIARHVLPAGTDPRLTEVLDDLHTSSTAALADLRKLVGILRDPTPFPATAFVDPGGLPDALTVVIDRARATGLRVDATIDPSAVHLDPLRGITVLRLTQEALANTIRHAGPSARVTLDVAVTSDDSVRIQIEDSGRTPADPSEPAAARGAGSGMGHGLVGMRERVELLGGALSVGPMGRGWRLAAVLPAERRELTGRREAGVV</sequence>
<keyword evidence="14" id="KW-1185">Reference proteome</keyword>
<dbReference type="CDD" id="cd16917">
    <property type="entry name" value="HATPase_UhpB-NarQ-NarX-like"/>
    <property type="match status" value="1"/>
</dbReference>
<dbReference type="InterPro" id="IPR003594">
    <property type="entry name" value="HATPase_dom"/>
</dbReference>